<dbReference type="OMA" id="EQCAKAD"/>
<proteinExistence type="inferred from homology"/>
<dbReference type="STRING" id="178035.A0A154PNB0"/>
<feature type="domain" description="Thioredoxin" evidence="7">
    <location>
        <begin position="7"/>
        <end position="123"/>
    </location>
</feature>
<dbReference type="EMBL" id="KQ434998">
    <property type="protein sequence ID" value="KZC13322.1"/>
    <property type="molecule type" value="Genomic_DNA"/>
</dbReference>
<evidence type="ECO:0000256" key="6">
    <source>
        <dbReference type="ARBA" id="ARBA00023284"/>
    </source>
</evidence>
<dbReference type="InterPro" id="IPR010357">
    <property type="entry name" value="TXNDC17_dom"/>
</dbReference>
<gene>
    <name evidence="8" type="ORF">WN55_05629</name>
</gene>
<dbReference type="InterPro" id="IPR036249">
    <property type="entry name" value="Thioredoxin-like_sf"/>
</dbReference>
<dbReference type="GO" id="GO:0005829">
    <property type="term" value="C:cytosol"/>
    <property type="evidence" value="ECO:0007669"/>
    <property type="project" value="TreeGrafter"/>
</dbReference>
<dbReference type="SUPFAM" id="SSF52833">
    <property type="entry name" value="Thioredoxin-like"/>
    <property type="match status" value="1"/>
</dbReference>
<dbReference type="OrthoDB" id="78947at2759"/>
<comment type="subcellular location">
    <subcellularLocation>
        <location evidence="1">Cytoplasm</location>
    </subcellularLocation>
</comment>
<evidence type="ECO:0000256" key="3">
    <source>
        <dbReference type="ARBA" id="ARBA00016949"/>
    </source>
</evidence>
<dbReference type="CDD" id="cd02952">
    <property type="entry name" value="TRP14_like"/>
    <property type="match status" value="1"/>
</dbReference>
<evidence type="ECO:0000256" key="4">
    <source>
        <dbReference type="ARBA" id="ARBA00022490"/>
    </source>
</evidence>
<dbReference type="GO" id="GO:0047134">
    <property type="term" value="F:protein-disulfide reductase [NAD(P)H] activity"/>
    <property type="evidence" value="ECO:0007669"/>
    <property type="project" value="InterPro"/>
</dbReference>
<evidence type="ECO:0000256" key="2">
    <source>
        <dbReference type="ARBA" id="ARBA00008987"/>
    </source>
</evidence>
<evidence type="ECO:0000313" key="9">
    <source>
        <dbReference type="Proteomes" id="UP000076502"/>
    </source>
</evidence>
<organism evidence="8 9">
    <name type="scientific">Dufourea novaeangliae</name>
    <name type="common">Sweat bee</name>
    <dbReference type="NCBI Taxonomy" id="178035"/>
    <lineage>
        <taxon>Eukaryota</taxon>
        <taxon>Metazoa</taxon>
        <taxon>Ecdysozoa</taxon>
        <taxon>Arthropoda</taxon>
        <taxon>Hexapoda</taxon>
        <taxon>Insecta</taxon>
        <taxon>Pterygota</taxon>
        <taxon>Neoptera</taxon>
        <taxon>Endopterygota</taxon>
        <taxon>Hymenoptera</taxon>
        <taxon>Apocrita</taxon>
        <taxon>Aculeata</taxon>
        <taxon>Apoidea</taxon>
        <taxon>Anthophila</taxon>
        <taxon>Halictidae</taxon>
        <taxon>Rophitinae</taxon>
        <taxon>Dufourea</taxon>
    </lineage>
</organism>
<reference evidence="8 9" key="1">
    <citation type="submission" date="2015-07" db="EMBL/GenBank/DDBJ databases">
        <title>The genome of Dufourea novaeangliae.</title>
        <authorList>
            <person name="Pan H."/>
            <person name="Kapheim K."/>
        </authorList>
    </citation>
    <scope>NUCLEOTIDE SEQUENCE [LARGE SCALE GENOMIC DNA]</scope>
    <source>
        <strain evidence="8">0120121106</strain>
        <tissue evidence="8">Whole body</tissue>
    </source>
</reference>
<dbReference type="InterPro" id="IPR045108">
    <property type="entry name" value="TXNDC17-like"/>
</dbReference>
<name>A0A154PNB0_DUFNO</name>
<evidence type="ECO:0000259" key="7">
    <source>
        <dbReference type="Pfam" id="PF06110"/>
    </source>
</evidence>
<protein>
    <recommendedName>
        <fullName evidence="3">Thioredoxin domain-containing protein 17</fullName>
    </recommendedName>
</protein>
<evidence type="ECO:0000313" key="8">
    <source>
        <dbReference type="EMBL" id="KZC13322.1"/>
    </source>
</evidence>
<dbReference type="Proteomes" id="UP000076502">
    <property type="component" value="Unassembled WGS sequence"/>
</dbReference>
<comment type="similarity">
    <text evidence="2">Belongs to the thioredoxin family.</text>
</comment>
<evidence type="ECO:0000256" key="1">
    <source>
        <dbReference type="ARBA" id="ARBA00004496"/>
    </source>
</evidence>
<keyword evidence="4" id="KW-0963">Cytoplasm</keyword>
<keyword evidence="6" id="KW-0676">Redox-active center</keyword>
<sequence>MVVRHTIQGYENFLKFMEKFEANEPVYVLYSGTKLPNGKSWCSDCVEAEPFIEEGIKAAPESVHLVVVEVGDRPLWKDLNCPFRKNSTTKLKVLPTLARWGTQKRLEGDQCLKVDLIEMLLTDDDD</sequence>
<dbReference type="AlphaFoldDB" id="A0A154PNB0"/>
<dbReference type="PANTHER" id="PTHR12452:SF0">
    <property type="entry name" value="THIOREDOXIN DOMAIN-CONTAINING PROTEIN 17"/>
    <property type="match status" value="1"/>
</dbReference>
<dbReference type="Gene3D" id="3.40.30.10">
    <property type="entry name" value="Glutaredoxin"/>
    <property type="match status" value="1"/>
</dbReference>
<dbReference type="PANTHER" id="PTHR12452">
    <property type="entry name" value="42-9-9 PROTEIN-RELATED"/>
    <property type="match status" value="1"/>
</dbReference>
<accession>A0A154PNB0</accession>
<keyword evidence="9" id="KW-1185">Reference proteome</keyword>
<dbReference type="Pfam" id="PF06110">
    <property type="entry name" value="TXD17-like_Trx"/>
    <property type="match status" value="1"/>
</dbReference>
<keyword evidence="5" id="KW-1015">Disulfide bond</keyword>
<evidence type="ECO:0000256" key="5">
    <source>
        <dbReference type="ARBA" id="ARBA00023157"/>
    </source>
</evidence>
<dbReference type="FunFam" id="3.40.30.10:FF:000124">
    <property type="entry name" value="Thioredoxin domain-containing 17"/>
    <property type="match status" value="1"/>
</dbReference>